<organism evidence="2 3">
    <name type="scientific">Streptomyces albireticuli</name>
    <dbReference type="NCBI Taxonomy" id="1940"/>
    <lineage>
        <taxon>Bacteria</taxon>
        <taxon>Bacillati</taxon>
        <taxon>Actinomycetota</taxon>
        <taxon>Actinomycetes</taxon>
        <taxon>Kitasatosporales</taxon>
        <taxon>Streptomycetaceae</taxon>
        <taxon>Streptomyces</taxon>
    </lineage>
</organism>
<dbReference type="OrthoDB" id="582955at2"/>
<evidence type="ECO:0000313" key="3">
    <source>
        <dbReference type="Proteomes" id="UP000195755"/>
    </source>
</evidence>
<dbReference type="EMBL" id="CP021744">
    <property type="protein sequence ID" value="ARZ67268.1"/>
    <property type="molecule type" value="Genomic_DNA"/>
</dbReference>
<gene>
    <name evidence="2" type="ORF">SMD11_1607</name>
</gene>
<name>A0A1Z2KYZ3_9ACTN</name>
<keyword evidence="1" id="KW-0472">Membrane</keyword>
<feature type="transmembrane region" description="Helical" evidence="1">
    <location>
        <begin position="6"/>
        <end position="29"/>
    </location>
</feature>
<protein>
    <recommendedName>
        <fullName evidence="4">DUF1772 domain-containing protein</fullName>
    </recommendedName>
</protein>
<feature type="transmembrane region" description="Helical" evidence="1">
    <location>
        <begin position="136"/>
        <end position="156"/>
    </location>
</feature>
<evidence type="ECO:0000256" key="1">
    <source>
        <dbReference type="SAM" id="Phobius"/>
    </source>
</evidence>
<feature type="transmembrane region" description="Helical" evidence="1">
    <location>
        <begin position="59"/>
        <end position="78"/>
    </location>
</feature>
<dbReference type="AlphaFoldDB" id="A0A1Z2KYZ3"/>
<reference evidence="2 3" key="1">
    <citation type="submission" date="2017-06" db="EMBL/GenBank/DDBJ databases">
        <title>Streptomyces albireticuli Genome sequencing and assembly.</title>
        <authorList>
            <person name="Wang Y."/>
            <person name="Du B."/>
            <person name="Ding Y."/>
            <person name="Liu H."/>
            <person name="Hou Q."/>
            <person name="Liu K."/>
            <person name="Yao L."/>
            <person name="Wang C."/>
        </authorList>
    </citation>
    <scope>NUCLEOTIDE SEQUENCE [LARGE SCALE GENOMIC DNA]</scope>
    <source>
        <strain evidence="2 3">MDJK11</strain>
    </source>
</reference>
<evidence type="ECO:0000313" key="2">
    <source>
        <dbReference type="EMBL" id="ARZ67268.1"/>
    </source>
</evidence>
<accession>A0A1Z2KYZ3</accession>
<dbReference type="KEGG" id="salj:SMD11_1607"/>
<keyword evidence="1" id="KW-0812">Transmembrane</keyword>
<sequence>METAGLVFLLIAIMSNAIVYGTDAFCAIVQRSAMARADDVTLARAMGYVHLYGDRRMPVTGVVSVIAIVLGIVATALAGSYASAILAGTAAVAAFVWLVIYAKISAPINRAFVAAVLEGRQLEDARALQRGWDRVINLRVALQGYLLAALAVAVAVR</sequence>
<keyword evidence="1" id="KW-1133">Transmembrane helix</keyword>
<dbReference type="RefSeq" id="WP_087925750.1">
    <property type="nucleotide sequence ID" value="NZ_CP021744.1"/>
</dbReference>
<dbReference type="Proteomes" id="UP000195755">
    <property type="component" value="Chromosome"/>
</dbReference>
<feature type="transmembrane region" description="Helical" evidence="1">
    <location>
        <begin position="84"/>
        <end position="102"/>
    </location>
</feature>
<evidence type="ECO:0008006" key="4">
    <source>
        <dbReference type="Google" id="ProtNLM"/>
    </source>
</evidence>
<proteinExistence type="predicted"/>